<proteinExistence type="predicted"/>
<protein>
    <submittedName>
        <fullName evidence="1">Uncharacterized protein</fullName>
    </submittedName>
</protein>
<dbReference type="AlphaFoldDB" id="A0A1D6I3F2"/>
<evidence type="ECO:0000313" key="1">
    <source>
        <dbReference type="EMBL" id="ONM54680.1"/>
    </source>
</evidence>
<gene>
    <name evidence="1" type="ORF">ZEAMMB73_Zm00001d020310</name>
</gene>
<organism evidence="1">
    <name type="scientific">Zea mays</name>
    <name type="common">Maize</name>
    <dbReference type="NCBI Taxonomy" id="4577"/>
    <lineage>
        <taxon>Eukaryota</taxon>
        <taxon>Viridiplantae</taxon>
        <taxon>Streptophyta</taxon>
        <taxon>Embryophyta</taxon>
        <taxon>Tracheophyta</taxon>
        <taxon>Spermatophyta</taxon>
        <taxon>Magnoliopsida</taxon>
        <taxon>Liliopsida</taxon>
        <taxon>Poales</taxon>
        <taxon>Poaceae</taxon>
        <taxon>PACMAD clade</taxon>
        <taxon>Panicoideae</taxon>
        <taxon>Andropogonodae</taxon>
        <taxon>Andropogoneae</taxon>
        <taxon>Tripsacinae</taxon>
        <taxon>Zea</taxon>
    </lineage>
</organism>
<dbReference type="EMBL" id="CM007650">
    <property type="protein sequence ID" value="ONM54680.1"/>
    <property type="molecule type" value="Genomic_DNA"/>
</dbReference>
<name>A0A1D6I3F2_MAIZE</name>
<sequence length="277" mass="28879">MRLPRGVHMQAHLLDGVGDVRPGEGEVLERAGQAPVGRRIGDRGPVVLGELRLSVDMRGAGLAVRHASPLQYVDGVLALMEEETLGPALGGDVEEVVEGSQVLHRELPLQGDDRALKKVGGGCREHNVVDVEQKEDGVVAASVDEEGRVRLGLDEADGGQVGSEATVPGPRRLLEAVEGAVQPTEQIRTSFVDEAGGLAAVDSLRQSAVEEGILDVELMDHPVPGEGEGEGGANSVKLDDGDECLVVVHSRALAEAPKDPTGLVAVEGAVRGKLVAK</sequence>
<reference evidence="1" key="1">
    <citation type="submission" date="2015-12" db="EMBL/GenBank/DDBJ databases">
        <title>Update maize B73 reference genome by single molecule sequencing technologies.</title>
        <authorList>
            <consortium name="Maize Genome Sequencing Project"/>
            <person name="Ware D."/>
        </authorList>
    </citation>
    <scope>NUCLEOTIDE SEQUENCE [LARGE SCALE GENOMIC DNA]</scope>
    <source>
        <tissue evidence="1">Seedling</tissue>
    </source>
</reference>
<accession>A0A1D6I3F2</accession>